<evidence type="ECO:0000256" key="3">
    <source>
        <dbReference type="ARBA" id="ARBA00022531"/>
    </source>
</evidence>
<keyword evidence="7" id="KW-0732">Signal</keyword>
<evidence type="ECO:0000256" key="1">
    <source>
        <dbReference type="ARBA" id="ARBA00004229"/>
    </source>
</evidence>
<feature type="binding site" evidence="5">
    <location>
        <position position="259"/>
    </location>
    <ligand>
        <name>chlorophyll a</name>
        <dbReference type="ChEBI" id="CHEBI:58416"/>
        <label>1</label>
    </ligand>
</feature>
<feature type="binding site" evidence="5">
    <location>
        <position position="235"/>
    </location>
    <ligand>
        <name>chlorophyll a</name>
        <dbReference type="ChEBI" id="CHEBI:58416"/>
        <label>1</label>
    </ligand>
</feature>
<keyword evidence="5" id="KW-0148">Chlorophyll</keyword>
<dbReference type="Proteomes" id="UP000626109">
    <property type="component" value="Unassembled WGS sequence"/>
</dbReference>
<evidence type="ECO:0000256" key="7">
    <source>
        <dbReference type="SAM" id="SignalP"/>
    </source>
</evidence>
<organism evidence="8 9">
    <name type="scientific">Polarella glacialis</name>
    <name type="common">Dinoflagellate</name>
    <dbReference type="NCBI Taxonomy" id="89957"/>
    <lineage>
        <taxon>Eukaryota</taxon>
        <taxon>Sar</taxon>
        <taxon>Alveolata</taxon>
        <taxon>Dinophyceae</taxon>
        <taxon>Suessiales</taxon>
        <taxon>Suessiaceae</taxon>
        <taxon>Polarella</taxon>
    </lineage>
</organism>
<feature type="binding site" evidence="5">
    <location>
        <position position="373"/>
    </location>
    <ligand>
        <name>chlorophyll a</name>
        <dbReference type="ChEBI" id="CHEBI:58416"/>
        <label>1</label>
    </ligand>
</feature>
<keyword evidence="6" id="KW-0472">Membrane</keyword>
<keyword evidence="6" id="KW-1133">Transmembrane helix</keyword>
<evidence type="ECO:0000256" key="4">
    <source>
        <dbReference type="ARBA" id="ARBA00022640"/>
    </source>
</evidence>
<reference evidence="8" key="1">
    <citation type="submission" date="2021-02" db="EMBL/GenBank/DDBJ databases">
        <authorList>
            <person name="Dougan E. K."/>
            <person name="Rhodes N."/>
            <person name="Thang M."/>
            <person name="Chan C."/>
        </authorList>
    </citation>
    <scope>NUCLEOTIDE SEQUENCE</scope>
</reference>
<evidence type="ECO:0000256" key="5">
    <source>
        <dbReference type="PIRSR" id="PIRSR601344-1"/>
    </source>
</evidence>
<dbReference type="EMBL" id="CAJNNW010029575">
    <property type="protein sequence ID" value="CAE8700735.1"/>
    <property type="molecule type" value="Genomic_DNA"/>
</dbReference>
<dbReference type="GO" id="GO:0016020">
    <property type="term" value="C:membrane"/>
    <property type="evidence" value="ECO:0007669"/>
    <property type="project" value="InterPro"/>
</dbReference>
<evidence type="ECO:0000256" key="6">
    <source>
        <dbReference type="SAM" id="Phobius"/>
    </source>
</evidence>
<feature type="binding site" evidence="5">
    <location>
        <position position="385"/>
    </location>
    <ligand>
        <name>chlorophyll a</name>
        <dbReference type="ChEBI" id="CHEBI:58416"/>
        <label>1</label>
    </ligand>
</feature>
<dbReference type="GO" id="GO:0009507">
    <property type="term" value="C:chloroplast"/>
    <property type="evidence" value="ECO:0007669"/>
    <property type="project" value="UniProtKB-SubCell"/>
</dbReference>
<dbReference type="GO" id="GO:0009765">
    <property type="term" value="P:photosynthesis, light harvesting"/>
    <property type="evidence" value="ECO:0007669"/>
    <property type="project" value="InterPro"/>
</dbReference>
<keyword evidence="2" id="KW-0150">Chloroplast</keyword>
<dbReference type="PANTHER" id="PTHR21649">
    <property type="entry name" value="CHLOROPHYLL A/B BINDING PROTEIN"/>
    <property type="match status" value="1"/>
</dbReference>
<feature type="transmembrane region" description="Helical" evidence="6">
    <location>
        <begin position="370"/>
        <end position="389"/>
    </location>
</feature>
<feature type="binding site" description="axial binding residue" evidence="5">
    <location>
        <position position="261"/>
    </location>
    <ligand>
        <name>chlorophyll b</name>
        <dbReference type="ChEBI" id="CHEBI:61721"/>
        <label>1</label>
    </ligand>
    <ligandPart>
        <name>Mg</name>
        <dbReference type="ChEBI" id="CHEBI:25107"/>
    </ligandPart>
</feature>
<feature type="transmembrane region" description="Helical" evidence="6">
    <location>
        <begin position="307"/>
        <end position="326"/>
    </location>
</feature>
<feature type="binding site" evidence="5">
    <location>
        <position position="371"/>
    </location>
    <ligand>
        <name>chlorophyll a</name>
        <dbReference type="ChEBI" id="CHEBI:58416"/>
        <label>1</label>
    </ligand>
</feature>
<keyword evidence="5" id="KW-0157">Chromophore</keyword>
<gene>
    <name evidence="8" type="ORF">PGLA2088_LOCUS31759</name>
</gene>
<keyword evidence="3" id="KW-0602">Photosynthesis</keyword>
<sequence length="401" mass="43950">MEARGKMGGHLRLFLALAVLGLPGRAQQCPAGASSKNTCLSMQKADDDSLAFGAPGKDNFCFFTETCFDIHCPVRPGPNEFPLLKVPTDLLFPQAAQGTGSCSRLLKPECAAYYAKTEFDCARDPRTRSVWEGRSPALCPRCQKLVKAYIFLRSACQESKDRDFSRNLLITEFLDKQELGSGSDESWRTDLTAAFSVAFRSAARQSSSRSALRRFRVSLAAYENELGVQAPLGFWDPLGFTDDADSKAYRRRRSVEFKHGRIAMLATMGYMTPEIVGKLPGYLSPSMGLKFADVPNGLAALSKVPSLGLMQILIFFGLVVMTYAVVQGACEYSAGFEDYQPGGTPGDYGWKVLTSADPEEKRRKLNADLANGRLAMVAIMAILFQNGLAGTTGPEMWIPRF</sequence>
<dbReference type="InterPro" id="IPR022796">
    <property type="entry name" value="Chloroa_b-bind"/>
</dbReference>
<accession>A0A813KIC4</accession>
<comment type="subcellular location">
    <subcellularLocation>
        <location evidence="1">Plastid</location>
        <location evidence="1">Chloroplast</location>
    </subcellularLocation>
</comment>
<feature type="binding site" evidence="5">
    <location>
        <position position="256"/>
    </location>
    <ligand>
        <name>chlorophyll a</name>
        <dbReference type="ChEBI" id="CHEBI:58416"/>
        <label>1</label>
    </ligand>
</feature>
<feature type="signal peptide" evidence="7">
    <location>
        <begin position="1"/>
        <end position="26"/>
    </location>
</feature>
<dbReference type="Pfam" id="PF00504">
    <property type="entry name" value="Chloroa_b-bind"/>
    <property type="match status" value="1"/>
</dbReference>
<dbReference type="GO" id="GO:0016168">
    <property type="term" value="F:chlorophyll binding"/>
    <property type="evidence" value="ECO:0007669"/>
    <property type="project" value="UniProtKB-KW"/>
</dbReference>
<evidence type="ECO:0000256" key="2">
    <source>
        <dbReference type="ARBA" id="ARBA00022528"/>
    </source>
</evidence>
<feature type="chain" id="PRO_5032376095" evidence="7">
    <location>
        <begin position="27"/>
        <end position="401"/>
    </location>
</feature>
<keyword evidence="6" id="KW-0812">Transmembrane</keyword>
<dbReference type="Gene3D" id="1.10.3460.10">
    <property type="entry name" value="Chlorophyll a/b binding protein domain"/>
    <property type="match status" value="1"/>
</dbReference>
<comment type="caution">
    <text evidence="8">The sequence shown here is derived from an EMBL/GenBank/DDBJ whole genome shotgun (WGS) entry which is preliminary data.</text>
</comment>
<protein>
    <submittedName>
        <fullName evidence="8">Uncharacterized protein</fullName>
    </submittedName>
</protein>
<dbReference type="InterPro" id="IPR001344">
    <property type="entry name" value="Chloro_AB-bd_pln"/>
</dbReference>
<dbReference type="AlphaFoldDB" id="A0A813KIC4"/>
<evidence type="ECO:0000313" key="8">
    <source>
        <dbReference type="EMBL" id="CAE8700735.1"/>
    </source>
</evidence>
<proteinExistence type="predicted"/>
<keyword evidence="4" id="KW-0934">Plastid</keyword>
<name>A0A813KIC4_POLGL</name>
<dbReference type="SUPFAM" id="SSF103511">
    <property type="entry name" value="Chlorophyll a-b binding protein"/>
    <property type="match status" value="1"/>
</dbReference>
<evidence type="ECO:0000313" key="9">
    <source>
        <dbReference type="Proteomes" id="UP000626109"/>
    </source>
</evidence>